<evidence type="ECO:0000256" key="1">
    <source>
        <dbReference type="SAM" id="MobiDB-lite"/>
    </source>
</evidence>
<dbReference type="STRING" id="272123.Anacy_1663"/>
<name>K9ZD67_ANACC</name>
<reference evidence="4" key="1">
    <citation type="journal article" date="2013" name="Proc. Natl. Acad. Sci. U.S.A.">
        <title>Improving the coverage of the cyanobacterial phylum using diversity-driven genome sequencing.</title>
        <authorList>
            <person name="Shih P.M."/>
            <person name="Wu D."/>
            <person name="Latifi A."/>
            <person name="Axen S.D."/>
            <person name="Fewer D.P."/>
            <person name="Talla E."/>
            <person name="Calteau A."/>
            <person name="Cai F."/>
            <person name="Tandeau de Marsac N."/>
            <person name="Rippka R."/>
            <person name="Herdman M."/>
            <person name="Sivonen K."/>
            <person name="Coursin T."/>
            <person name="Laurent T."/>
            <person name="Goodwin L."/>
            <person name="Nolan M."/>
            <person name="Davenport K.W."/>
            <person name="Han C.S."/>
            <person name="Rubin E.M."/>
            <person name="Eisen J.A."/>
            <person name="Woyke T."/>
            <person name="Gugger M."/>
            <person name="Kerfeld C.A."/>
        </authorList>
    </citation>
    <scope>NUCLEOTIDE SEQUENCE [LARGE SCALE GENOMIC DNA]</scope>
    <source>
        <strain evidence="4">ATCC 27899 / PCC 7122</strain>
    </source>
</reference>
<dbReference type="AlphaFoldDB" id="K9ZD67"/>
<dbReference type="KEGG" id="acy:Anacy_1663"/>
<dbReference type="PATRIC" id="fig|272123.3.peg.1814"/>
<evidence type="ECO:0000313" key="3">
    <source>
        <dbReference type="EMBL" id="AFZ57163.1"/>
    </source>
</evidence>
<protein>
    <submittedName>
        <fullName evidence="3">Proteinase inhibitor I4, serpin</fullName>
    </submittedName>
</protein>
<dbReference type="OrthoDB" id="9764871at2"/>
<sequence>MNVQKFSAVQKSFLQRRYGVSLGRRYVLAAASVVLLSVLGYSQVDSSHNFASKSRLPDTESQFTKDNKPF</sequence>
<evidence type="ECO:0000313" key="4">
    <source>
        <dbReference type="Proteomes" id="UP000010474"/>
    </source>
</evidence>
<feature type="region of interest" description="Disordered" evidence="1">
    <location>
        <begin position="49"/>
        <end position="70"/>
    </location>
</feature>
<evidence type="ECO:0000256" key="2">
    <source>
        <dbReference type="SAM" id="Phobius"/>
    </source>
</evidence>
<dbReference type="eggNOG" id="COG4826">
    <property type="taxonomic scope" value="Bacteria"/>
</dbReference>
<keyword evidence="4" id="KW-1185">Reference proteome</keyword>
<proteinExistence type="predicted"/>
<gene>
    <name evidence="3" type="ordered locus">Anacy_1663</name>
</gene>
<dbReference type="Proteomes" id="UP000010474">
    <property type="component" value="Chromosome"/>
</dbReference>
<feature type="compositionally biased region" description="Basic and acidic residues" evidence="1">
    <location>
        <begin position="55"/>
        <end position="70"/>
    </location>
</feature>
<dbReference type="EMBL" id="CP003659">
    <property type="protein sequence ID" value="AFZ57163.1"/>
    <property type="molecule type" value="Genomic_DNA"/>
</dbReference>
<keyword evidence="2" id="KW-1133">Transmembrane helix</keyword>
<dbReference type="HOGENOM" id="CLU_2748888_0_0_3"/>
<feature type="transmembrane region" description="Helical" evidence="2">
    <location>
        <begin position="26"/>
        <end position="44"/>
    </location>
</feature>
<dbReference type="RefSeq" id="WP_015213812.1">
    <property type="nucleotide sequence ID" value="NC_019771.1"/>
</dbReference>
<keyword evidence="2" id="KW-0812">Transmembrane</keyword>
<keyword evidence="2" id="KW-0472">Membrane</keyword>
<accession>K9ZD67</accession>
<organism evidence="3 4">
    <name type="scientific">Anabaena cylindrica (strain ATCC 27899 / PCC 7122)</name>
    <dbReference type="NCBI Taxonomy" id="272123"/>
    <lineage>
        <taxon>Bacteria</taxon>
        <taxon>Bacillati</taxon>
        <taxon>Cyanobacteriota</taxon>
        <taxon>Cyanophyceae</taxon>
        <taxon>Nostocales</taxon>
        <taxon>Nostocaceae</taxon>
        <taxon>Anabaena</taxon>
    </lineage>
</organism>